<keyword evidence="12" id="KW-0325">Glycoprotein</keyword>
<keyword evidence="7 15" id="KW-0812">Transmembrane</keyword>
<feature type="compositionally biased region" description="Basic and acidic residues" evidence="16">
    <location>
        <begin position="829"/>
        <end position="850"/>
    </location>
</feature>
<dbReference type="Proteomes" id="UP000789342">
    <property type="component" value="Unassembled WGS sequence"/>
</dbReference>
<evidence type="ECO:0000259" key="17">
    <source>
        <dbReference type="PROSITE" id="PS50919"/>
    </source>
</evidence>
<feature type="transmembrane region" description="Helical" evidence="15">
    <location>
        <begin position="279"/>
        <end position="304"/>
    </location>
</feature>
<evidence type="ECO:0000256" key="11">
    <source>
        <dbReference type="ARBA" id="ARBA00023136"/>
    </source>
</evidence>
<feature type="region of interest" description="Disordered" evidence="16">
    <location>
        <begin position="784"/>
        <end position="850"/>
    </location>
</feature>
<evidence type="ECO:0000256" key="8">
    <source>
        <dbReference type="ARBA" id="ARBA00022737"/>
    </source>
</evidence>
<dbReference type="SUPFAM" id="SSF82109">
    <property type="entry name" value="MIR domain"/>
    <property type="match status" value="1"/>
</dbReference>
<dbReference type="EC" id="2.4.1.109" evidence="4 15"/>
<comment type="subcellular location">
    <subcellularLocation>
        <location evidence="1 15">Endoplasmic reticulum membrane</location>
        <topology evidence="1 15">Multi-pass membrane protein</topology>
    </subcellularLocation>
</comment>
<keyword evidence="10 15" id="KW-1133">Transmembrane helix</keyword>
<keyword evidence="5 15" id="KW-0328">Glycosyltransferase</keyword>
<evidence type="ECO:0000256" key="4">
    <source>
        <dbReference type="ARBA" id="ARBA00012839"/>
    </source>
</evidence>
<evidence type="ECO:0000256" key="2">
    <source>
        <dbReference type="ARBA" id="ARBA00004922"/>
    </source>
</evidence>
<evidence type="ECO:0000256" key="12">
    <source>
        <dbReference type="ARBA" id="ARBA00023180"/>
    </source>
</evidence>
<feature type="transmembrane region" description="Helical" evidence="15">
    <location>
        <begin position="637"/>
        <end position="656"/>
    </location>
</feature>
<evidence type="ECO:0000256" key="10">
    <source>
        <dbReference type="ARBA" id="ARBA00022989"/>
    </source>
</evidence>
<feature type="transmembrane region" description="Helical" evidence="15">
    <location>
        <begin position="246"/>
        <end position="264"/>
    </location>
</feature>
<comment type="catalytic activity">
    <reaction evidence="14 15">
        <text>a di-trans,poly-cis-dolichyl beta-D-mannosyl phosphate + L-seryl-[protein] = 3-O-(alpha-D-mannosyl)-L-seryl-[protein] + a di-trans,poly-cis-dolichyl phosphate + H(+)</text>
        <dbReference type="Rhea" id="RHEA:17377"/>
        <dbReference type="Rhea" id="RHEA-COMP:9863"/>
        <dbReference type="Rhea" id="RHEA-COMP:13546"/>
        <dbReference type="Rhea" id="RHEA-COMP:19498"/>
        <dbReference type="Rhea" id="RHEA-COMP:19501"/>
        <dbReference type="ChEBI" id="CHEBI:15378"/>
        <dbReference type="ChEBI" id="CHEBI:29999"/>
        <dbReference type="ChEBI" id="CHEBI:57683"/>
        <dbReference type="ChEBI" id="CHEBI:58211"/>
        <dbReference type="ChEBI" id="CHEBI:137321"/>
        <dbReference type="EC" id="2.4.1.109"/>
    </reaction>
</comment>
<dbReference type="InterPro" id="IPR032421">
    <property type="entry name" value="PMT_4TMC"/>
</dbReference>
<feature type="transmembrane region" description="Helical" evidence="15">
    <location>
        <begin position="596"/>
        <end position="617"/>
    </location>
</feature>
<evidence type="ECO:0000256" key="3">
    <source>
        <dbReference type="ARBA" id="ARBA00007222"/>
    </source>
</evidence>
<comment type="catalytic activity">
    <reaction evidence="13 15">
        <text>a di-trans,poly-cis-dolichyl beta-D-mannosyl phosphate + L-threonyl-[protein] = 3-O-(alpha-D-mannosyl)-L-threonyl-[protein] + a di-trans,poly-cis-dolichyl phosphate + H(+)</text>
        <dbReference type="Rhea" id="RHEA:53396"/>
        <dbReference type="Rhea" id="RHEA-COMP:11060"/>
        <dbReference type="Rhea" id="RHEA-COMP:13547"/>
        <dbReference type="Rhea" id="RHEA-COMP:19498"/>
        <dbReference type="Rhea" id="RHEA-COMP:19501"/>
        <dbReference type="ChEBI" id="CHEBI:15378"/>
        <dbReference type="ChEBI" id="CHEBI:30013"/>
        <dbReference type="ChEBI" id="CHEBI:57683"/>
        <dbReference type="ChEBI" id="CHEBI:58211"/>
        <dbReference type="ChEBI" id="CHEBI:137323"/>
        <dbReference type="EC" id="2.4.1.109"/>
    </reaction>
</comment>
<feature type="transmembrane region" description="Helical" evidence="15">
    <location>
        <begin position="138"/>
        <end position="159"/>
    </location>
</feature>
<dbReference type="InterPro" id="IPR003342">
    <property type="entry name" value="ArnT-like_N"/>
</dbReference>
<feature type="domain" description="MIR" evidence="17">
    <location>
        <begin position="466"/>
        <end position="522"/>
    </location>
</feature>
<dbReference type="InterPro" id="IPR016093">
    <property type="entry name" value="MIR_motif"/>
</dbReference>
<dbReference type="PANTHER" id="PTHR10050">
    <property type="entry name" value="DOLICHYL-PHOSPHATE-MANNOSE--PROTEIN MANNOSYLTRANSFERASE"/>
    <property type="match status" value="1"/>
</dbReference>
<feature type="domain" description="MIR" evidence="17">
    <location>
        <begin position="397"/>
        <end position="456"/>
    </location>
</feature>
<evidence type="ECO:0000256" key="7">
    <source>
        <dbReference type="ARBA" id="ARBA00022692"/>
    </source>
</evidence>
<dbReference type="Pfam" id="PF16192">
    <property type="entry name" value="PMT_4TMC"/>
    <property type="match status" value="1"/>
</dbReference>
<dbReference type="GO" id="GO:0005789">
    <property type="term" value="C:endoplasmic reticulum membrane"/>
    <property type="evidence" value="ECO:0007669"/>
    <property type="project" value="UniProtKB-SubCell"/>
</dbReference>
<evidence type="ECO:0000256" key="6">
    <source>
        <dbReference type="ARBA" id="ARBA00022679"/>
    </source>
</evidence>
<feature type="transmembrane region" description="Helical" evidence="15">
    <location>
        <begin position="192"/>
        <end position="210"/>
    </location>
</feature>
<dbReference type="Pfam" id="PF02815">
    <property type="entry name" value="MIR"/>
    <property type="match status" value="1"/>
</dbReference>
<evidence type="ECO:0000256" key="14">
    <source>
        <dbReference type="ARBA" id="ARBA00045102"/>
    </source>
</evidence>
<evidence type="ECO:0000256" key="13">
    <source>
        <dbReference type="ARBA" id="ARBA00045085"/>
    </source>
</evidence>
<dbReference type="InterPro" id="IPR027005">
    <property type="entry name" value="PMT-like"/>
</dbReference>
<comment type="caution">
    <text evidence="18">The sequence shown here is derived from an EMBL/GenBank/DDBJ whole genome shotgun (WGS) entry which is preliminary data.</text>
</comment>
<keyword evidence="6 15" id="KW-0808">Transferase</keyword>
<feature type="transmembrane region" description="Helical" evidence="15">
    <location>
        <begin position="668"/>
        <end position="686"/>
    </location>
</feature>
<evidence type="ECO:0000256" key="1">
    <source>
        <dbReference type="ARBA" id="ARBA00004477"/>
    </source>
</evidence>
<feature type="transmembrane region" description="Helical" evidence="15">
    <location>
        <begin position="165"/>
        <end position="185"/>
    </location>
</feature>
<gene>
    <name evidence="18" type="ORF">AMORRO_LOCUS1355</name>
</gene>
<keyword evidence="11 15" id="KW-0472">Membrane</keyword>
<evidence type="ECO:0000256" key="15">
    <source>
        <dbReference type="RuleBase" id="RU367007"/>
    </source>
</evidence>
<reference evidence="18" key="1">
    <citation type="submission" date="2021-06" db="EMBL/GenBank/DDBJ databases">
        <authorList>
            <person name="Kallberg Y."/>
            <person name="Tangrot J."/>
            <person name="Rosling A."/>
        </authorList>
    </citation>
    <scope>NUCLEOTIDE SEQUENCE</scope>
    <source>
        <strain evidence="18">CL551</strain>
    </source>
</reference>
<dbReference type="SMART" id="SM00472">
    <property type="entry name" value="MIR"/>
    <property type="match status" value="3"/>
</dbReference>
<comment type="similarity">
    <text evidence="3 15">Belongs to the glycosyltransferase 39 family.</text>
</comment>
<feature type="domain" description="MIR" evidence="17">
    <location>
        <begin position="331"/>
        <end position="385"/>
    </location>
</feature>
<dbReference type="GO" id="GO:0004169">
    <property type="term" value="F:dolichyl-phosphate-mannose-protein mannosyltransferase activity"/>
    <property type="evidence" value="ECO:0007669"/>
    <property type="project" value="UniProtKB-UniRule"/>
</dbReference>
<dbReference type="CDD" id="cd23283">
    <property type="entry name" value="beta-trefoil_MIR_PMT1-like"/>
    <property type="match status" value="1"/>
</dbReference>
<evidence type="ECO:0000313" key="18">
    <source>
        <dbReference type="EMBL" id="CAG8460135.1"/>
    </source>
</evidence>
<dbReference type="AlphaFoldDB" id="A0A9N8YWD7"/>
<dbReference type="EMBL" id="CAJVPV010000506">
    <property type="protein sequence ID" value="CAG8460135.1"/>
    <property type="molecule type" value="Genomic_DNA"/>
</dbReference>
<dbReference type="Pfam" id="PF02366">
    <property type="entry name" value="PMT"/>
    <property type="match status" value="1"/>
</dbReference>
<evidence type="ECO:0000256" key="16">
    <source>
        <dbReference type="SAM" id="MobiDB-lite"/>
    </source>
</evidence>
<feature type="compositionally biased region" description="Basic and acidic residues" evidence="16">
    <location>
        <begin position="784"/>
        <end position="794"/>
    </location>
</feature>
<evidence type="ECO:0000313" key="19">
    <source>
        <dbReference type="Proteomes" id="UP000789342"/>
    </source>
</evidence>
<keyword evidence="9 15" id="KW-0256">Endoplasmic reticulum</keyword>
<dbReference type="OrthoDB" id="292747at2759"/>
<evidence type="ECO:0000256" key="5">
    <source>
        <dbReference type="ARBA" id="ARBA00022676"/>
    </source>
</evidence>
<name>A0A9N8YWD7_9GLOM</name>
<evidence type="ECO:0000256" key="9">
    <source>
        <dbReference type="ARBA" id="ARBA00022824"/>
    </source>
</evidence>
<dbReference type="Gene3D" id="2.80.10.50">
    <property type="match status" value="1"/>
</dbReference>
<feature type="transmembrane region" description="Helical" evidence="15">
    <location>
        <begin position="106"/>
        <end position="126"/>
    </location>
</feature>
<comment type="function">
    <text evidence="15">Transfers mannose from Dol-P-mannose to Ser or Thr residues on proteins.</text>
</comment>
<proteinExistence type="inferred from homology"/>
<keyword evidence="19" id="KW-1185">Reference proteome</keyword>
<accession>A0A9N8YWD7</accession>
<organism evidence="18 19">
    <name type="scientific">Acaulospora morrowiae</name>
    <dbReference type="NCBI Taxonomy" id="94023"/>
    <lineage>
        <taxon>Eukaryota</taxon>
        <taxon>Fungi</taxon>
        <taxon>Fungi incertae sedis</taxon>
        <taxon>Mucoromycota</taxon>
        <taxon>Glomeromycotina</taxon>
        <taxon>Glomeromycetes</taxon>
        <taxon>Diversisporales</taxon>
        <taxon>Acaulosporaceae</taxon>
        <taxon>Acaulospora</taxon>
    </lineage>
</organism>
<comment type="pathway">
    <text evidence="2 15">Protein modification; protein glycosylation.</text>
</comment>
<sequence length="850" mass="98125">MEYRLGKEESIYSDVRNRKAKQEYREYDSSENDIGENLKGKKVKKSFLRISTRDMYYLCGLIVVAIAVRAYKLEQPSSVVFDEVHFGGFARKYIKGQFFMDVHPPLAKMLFALAGVLGGFDGNFDFKEIGKDYLEPKVPYITMRLFPAITGIFVIPISYMTIKLAGFSTISAFMVATLLIFENGLVTQSRLILLDSPLIASTAFTVLMWVKFQNEQKRPFRFWWWVWMAMTGVGLGLTVSMKWVGLFTIAFVGLSTIKGLWELLGDVNVKPYEWAKHFFARALCLIVIPVSLYMFFFVIHFAILQNGGDGEGFMSAEFKMTLNGYSQKDTPIDVAFGSAVTIKHLNTHGGYLHSHSHNYPTGSKQQQVTLYPHIDENNLWFIDNHTSPEIPFNESSPKWITHNTIIRLNHIATNRRLHSHNVRPPMTDEDYHNEVSAYGYEGFGGDANDHWGVEIYDHDKSDPESGKRLRAINTKFRLRHMMTGCYLFSTSIKLPEWGFEQQQVSCIHDGTIPNTLWYIESNSNPSLPNDTELVNYKKPGFFKKFLELNKVMWNINKGLTDSHPFESRPNDWVVLNRGISFWQKDRRQIYLIGNPLIWWSSSMAIILFLALKAIIIIRSKRGYSDHLNVDKEHFESWAGLFFMGWCLHYFPFYLMARQLFLHHYFPSLYFAILLIGVGFDLFTFRLSPYGNPWIKSDCKSMKWVDTWDFDCTSNFDTYEEYYKINKDVFIEHPTPREEIGGQAVLNPDAEEEEIPRDEDVSTNLVTEFTEFKLRHKNDDATKVDLASDKIEKSVQPDTPVESHPSHEESEKEDIVSSEKVSDPPIVSGPDHENFSKAENEEKDEDSTKNV</sequence>
<dbReference type="PROSITE" id="PS50919">
    <property type="entry name" value="MIR"/>
    <property type="match status" value="3"/>
</dbReference>
<protein>
    <recommendedName>
        <fullName evidence="4 15">Dolichyl-phosphate-mannose--protein mannosyltransferase</fullName>
        <ecNumber evidence="4 15">2.4.1.109</ecNumber>
    </recommendedName>
</protein>
<feature type="compositionally biased region" description="Basic and acidic residues" evidence="16">
    <location>
        <begin position="803"/>
        <end position="821"/>
    </location>
</feature>
<dbReference type="PANTHER" id="PTHR10050:SF50">
    <property type="entry name" value="DOLICHYL-PHOSPHATE-MANNOSE--PROTEIN MANNOSYLTRANSFERASE 1-RELATED"/>
    <property type="match status" value="1"/>
</dbReference>
<dbReference type="InterPro" id="IPR036300">
    <property type="entry name" value="MIR_dom_sf"/>
</dbReference>
<keyword evidence="8" id="KW-0677">Repeat</keyword>
<feature type="transmembrane region" description="Helical" evidence="15">
    <location>
        <begin position="222"/>
        <end position="239"/>
    </location>
</feature>